<organism evidence="2 3">
    <name type="scientific">Rhypophila decipiens</name>
    <dbReference type="NCBI Taxonomy" id="261697"/>
    <lineage>
        <taxon>Eukaryota</taxon>
        <taxon>Fungi</taxon>
        <taxon>Dikarya</taxon>
        <taxon>Ascomycota</taxon>
        <taxon>Pezizomycotina</taxon>
        <taxon>Sordariomycetes</taxon>
        <taxon>Sordariomycetidae</taxon>
        <taxon>Sordariales</taxon>
        <taxon>Naviculisporaceae</taxon>
        <taxon>Rhypophila</taxon>
    </lineage>
</organism>
<comment type="caution">
    <text evidence="2">The sequence shown here is derived from an EMBL/GenBank/DDBJ whole genome shotgun (WGS) entry which is preliminary data.</text>
</comment>
<name>A0AAN6Y1M0_9PEZI</name>
<dbReference type="EMBL" id="MU858242">
    <property type="protein sequence ID" value="KAK4208472.1"/>
    <property type="molecule type" value="Genomic_DNA"/>
</dbReference>
<feature type="compositionally biased region" description="Polar residues" evidence="1">
    <location>
        <begin position="124"/>
        <end position="158"/>
    </location>
</feature>
<reference evidence="2" key="2">
    <citation type="submission" date="2023-05" db="EMBL/GenBank/DDBJ databases">
        <authorList>
            <consortium name="Lawrence Berkeley National Laboratory"/>
            <person name="Steindorff A."/>
            <person name="Hensen N."/>
            <person name="Bonometti L."/>
            <person name="Westerberg I."/>
            <person name="Brannstrom I.O."/>
            <person name="Guillou S."/>
            <person name="Cros-Aarteil S."/>
            <person name="Calhoun S."/>
            <person name="Haridas S."/>
            <person name="Kuo A."/>
            <person name="Mondo S."/>
            <person name="Pangilinan J."/>
            <person name="Riley R."/>
            <person name="Labutti K."/>
            <person name="Andreopoulos B."/>
            <person name="Lipzen A."/>
            <person name="Chen C."/>
            <person name="Yanf M."/>
            <person name="Daum C."/>
            <person name="Ng V."/>
            <person name="Clum A."/>
            <person name="Ohm R."/>
            <person name="Martin F."/>
            <person name="Silar P."/>
            <person name="Natvig D."/>
            <person name="Lalanne C."/>
            <person name="Gautier V."/>
            <person name="Ament-Velasquez S.L."/>
            <person name="Kruys A."/>
            <person name="Hutchinson M.I."/>
            <person name="Powell A.J."/>
            <person name="Barry K."/>
            <person name="Miller A.N."/>
            <person name="Grigoriev I.V."/>
            <person name="Debuchy R."/>
            <person name="Gladieux P."/>
            <person name="Thoren M.H."/>
            <person name="Johannesson H."/>
        </authorList>
    </citation>
    <scope>NUCLEOTIDE SEQUENCE</scope>
    <source>
        <strain evidence="2">PSN293</strain>
    </source>
</reference>
<evidence type="ECO:0000313" key="2">
    <source>
        <dbReference type="EMBL" id="KAK4208472.1"/>
    </source>
</evidence>
<dbReference type="AlphaFoldDB" id="A0AAN6Y1M0"/>
<gene>
    <name evidence="2" type="ORF">QBC37DRAFT_70864</name>
</gene>
<reference evidence="2" key="1">
    <citation type="journal article" date="2023" name="Mol. Phylogenet. Evol.">
        <title>Genome-scale phylogeny and comparative genomics of the fungal order Sordariales.</title>
        <authorList>
            <person name="Hensen N."/>
            <person name="Bonometti L."/>
            <person name="Westerberg I."/>
            <person name="Brannstrom I.O."/>
            <person name="Guillou S."/>
            <person name="Cros-Aarteil S."/>
            <person name="Calhoun S."/>
            <person name="Haridas S."/>
            <person name="Kuo A."/>
            <person name="Mondo S."/>
            <person name="Pangilinan J."/>
            <person name="Riley R."/>
            <person name="LaButti K."/>
            <person name="Andreopoulos B."/>
            <person name="Lipzen A."/>
            <person name="Chen C."/>
            <person name="Yan M."/>
            <person name="Daum C."/>
            <person name="Ng V."/>
            <person name="Clum A."/>
            <person name="Steindorff A."/>
            <person name="Ohm R.A."/>
            <person name="Martin F."/>
            <person name="Silar P."/>
            <person name="Natvig D.O."/>
            <person name="Lalanne C."/>
            <person name="Gautier V."/>
            <person name="Ament-Velasquez S.L."/>
            <person name="Kruys A."/>
            <person name="Hutchinson M.I."/>
            <person name="Powell A.J."/>
            <person name="Barry K."/>
            <person name="Miller A.N."/>
            <person name="Grigoriev I.V."/>
            <person name="Debuchy R."/>
            <person name="Gladieux P."/>
            <person name="Hiltunen Thoren M."/>
            <person name="Johannesson H."/>
        </authorList>
    </citation>
    <scope>NUCLEOTIDE SEQUENCE</scope>
    <source>
        <strain evidence="2">PSN293</strain>
    </source>
</reference>
<feature type="compositionally biased region" description="Basic and acidic residues" evidence="1">
    <location>
        <begin position="96"/>
        <end position="117"/>
    </location>
</feature>
<evidence type="ECO:0000256" key="1">
    <source>
        <dbReference type="SAM" id="MobiDB-lite"/>
    </source>
</evidence>
<feature type="compositionally biased region" description="Basic residues" evidence="1">
    <location>
        <begin position="72"/>
        <end position="84"/>
    </location>
</feature>
<feature type="region of interest" description="Disordered" evidence="1">
    <location>
        <begin position="251"/>
        <end position="271"/>
    </location>
</feature>
<proteinExistence type="predicted"/>
<feature type="region of interest" description="Disordered" evidence="1">
    <location>
        <begin position="68"/>
        <end position="160"/>
    </location>
</feature>
<protein>
    <submittedName>
        <fullName evidence="2">Uncharacterized protein</fullName>
    </submittedName>
</protein>
<accession>A0AAN6Y1M0</accession>
<keyword evidence="3" id="KW-1185">Reference proteome</keyword>
<sequence length="310" mass="35557">MKRHNKPRFRFWGTGRRRCVWYESDCSECDWCHRKYKWPCRPCLTRGWRCRGNSTMRTAYERARMENEALRRSKTMPRALRRAAKIAAAESSNNVDHGRDHHDEDDSEAPRNDRETPAEEEINSDTPITQPNSTPTPSKQDNKTFQVTKIQQQRQSKACTGHKDAIYEGVSLALDEDEDVARILAANRKAWPRGQAPIAVNATPEDKEIAELIRTGLLAREELAVNHWDDDTASEDFCPYTVRIVEAGRKSGRKRNSRSREGPGHAVEQAPLEEADSDWWHLDEEVLAQLLSDGAFDLKDGSEFSFVYVD</sequence>
<evidence type="ECO:0000313" key="3">
    <source>
        <dbReference type="Proteomes" id="UP001301769"/>
    </source>
</evidence>
<dbReference type="Proteomes" id="UP001301769">
    <property type="component" value="Unassembled WGS sequence"/>
</dbReference>